<dbReference type="PANTHER" id="PTHR24171">
    <property type="entry name" value="ANKYRIN REPEAT DOMAIN-CONTAINING PROTEIN 39-RELATED"/>
    <property type="match status" value="1"/>
</dbReference>
<dbReference type="Gene3D" id="1.25.40.20">
    <property type="entry name" value="Ankyrin repeat-containing domain"/>
    <property type="match status" value="2"/>
</dbReference>
<protein>
    <submittedName>
        <fullName evidence="5">Ankyrin repeat domain protein</fullName>
    </submittedName>
    <submittedName>
        <fullName evidence="4">Arp, Ankyrin repeat protein</fullName>
    </submittedName>
</protein>
<keyword evidence="2 3" id="KW-0040">ANK repeat</keyword>
<gene>
    <name evidence="5" type="ORF">Ptr86124_001599</name>
    <name evidence="4" type="ORF">PtrM4_060140</name>
</gene>
<dbReference type="SMART" id="SM00248">
    <property type="entry name" value="ANK"/>
    <property type="match status" value="3"/>
</dbReference>
<name>A0A2W1FTI5_9PLEO</name>
<dbReference type="PANTHER" id="PTHR24171:SF10">
    <property type="entry name" value="ANKYRIN REPEAT DOMAIN-CONTAINING PROTEIN 29-LIKE"/>
    <property type="match status" value="1"/>
</dbReference>
<reference evidence="7" key="4">
    <citation type="journal article" date="2022" name="Microb. Genom.">
        <title>A global pangenome for the wheat fungal pathogen Pyrenophora tritici-repentis and prediction of effector protein structural homology.</title>
        <authorList>
            <person name="Moolhuijzen P.M."/>
            <person name="See P.T."/>
            <person name="Shi G."/>
            <person name="Powell H.R."/>
            <person name="Cockram J."/>
            <person name="Jorgensen L.N."/>
            <person name="Benslimane H."/>
            <person name="Strelkov S.E."/>
            <person name="Turner J."/>
            <person name="Liu Z."/>
            <person name="Moffat C.S."/>
        </authorList>
    </citation>
    <scope>NUCLEOTIDE SEQUENCE [LARGE SCALE GENOMIC DNA]</scope>
</reference>
<dbReference type="AlphaFoldDB" id="A0A2W1FTI5"/>
<dbReference type="PROSITE" id="PS50297">
    <property type="entry name" value="ANK_REP_REGION"/>
    <property type="match status" value="1"/>
</dbReference>
<reference evidence="5" key="3">
    <citation type="journal article" date="2022" name="bioRxiv">
        <title>A global pangenome for the wheat fungal pathogen Pyrenophora tritici-repentis and prediction of effector protein structural homology.</title>
        <authorList>
            <person name="Moolhuijzen P."/>
            <person name="See P.T."/>
            <person name="Shi G."/>
            <person name="Powell H.R."/>
            <person name="Cockram J."/>
            <person name="Jorgensen L.N."/>
            <person name="Benslimane H."/>
            <person name="Strelkov S.E."/>
            <person name="Turner J."/>
            <person name="Liu Z."/>
            <person name="Moffat C.S."/>
        </authorList>
    </citation>
    <scope>NUCLEOTIDE SEQUENCE</scope>
    <source>
        <strain evidence="5">86-124</strain>
    </source>
</reference>
<dbReference type="Proteomes" id="UP000249757">
    <property type="component" value="Unassembled WGS sequence"/>
</dbReference>
<evidence type="ECO:0000256" key="2">
    <source>
        <dbReference type="ARBA" id="ARBA00023043"/>
    </source>
</evidence>
<evidence type="ECO:0000313" key="4">
    <source>
        <dbReference type="EMBL" id="KAF7574391.1"/>
    </source>
</evidence>
<dbReference type="OrthoDB" id="341259at2759"/>
<comment type="caution">
    <text evidence="5">The sequence shown here is derived from an EMBL/GenBank/DDBJ whole genome shotgun (WGS) entry which is preliminary data.</text>
</comment>
<dbReference type="Proteomes" id="UP000245464">
    <property type="component" value="Chromosome 2"/>
</dbReference>
<dbReference type="SUPFAM" id="SSF48403">
    <property type="entry name" value="Ankyrin repeat"/>
    <property type="match status" value="1"/>
</dbReference>
<evidence type="ECO:0000313" key="7">
    <source>
        <dbReference type="Proteomes" id="UP000249757"/>
    </source>
</evidence>
<sequence>MRTCQFLLDIGADMDLQDEKGCTPLDTLIGDTLISLSMREHGPRMPNSSDFEHITKLFGRSSFDIVADYIKVSNFATIHKVLLGIQEDYETLLDYLEHPKSSSPSISTIDIQDSTGRSALAWAVEYGWVVATKALLQHGANPNQLVQSSNTASPLLHLAIAMPVSSNTDNGSLGVVKELLKAGADINAVDHENWTPLHVAASWNNYDIIQELVTFGGEILEWDLVTNDNQSAMDLSLNSGINHQVQSILKNRNRVSEHIYGRGHRDKDEDFESKEEQFFDSEETWCCV</sequence>
<reference evidence="4 6" key="1">
    <citation type="journal article" date="2018" name="BMC Genomics">
        <title>Comparative genomics of the wheat fungal pathogen Pyrenophora tritici-repentis reveals chromosomal variations and genome plasticity.</title>
        <authorList>
            <person name="Moolhuijzen P."/>
            <person name="See P.T."/>
            <person name="Hane J.K."/>
            <person name="Shi G."/>
            <person name="Liu Z."/>
            <person name="Oliver R.P."/>
            <person name="Moffat C.S."/>
        </authorList>
    </citation>
    <scope>NUCLEOTIDE SEQUENCE [LARGE SCALE GENOMIC DNA]</scope>
    <source>
        <strain evidence="4">M4</strain>
    </source>
</reference>
<dbReference type="PROSITE" id="PS50088">
    <property type="entry name" value="ANK_REPEAT"/>
    <property type="match status" value="1"/>
</dbReference>
<dbReference type="Pfam" id="PF13637">
    <property type="entry name" value="Ank_4"/>
    <property type="match status" value="1"/>
</dbReference>
<dbReference type="Pfam" id="PF00023">
    <property type="entry name" value="Ank"/>
    <property type="match status" value="1"/>
</dbReference>
<reference evidence="5" key="2">
    <citation type="submission" date="2021-05" db="EMBL/GenBank/DDBJ databases">
        <authorList>
            <person name="Moolhuijzen P.M."/>
            <person name="Moffat C.S."/>
        </authorList>
    </citation>
    <scope>NUCLEOTIDE SEQUENCE</scope>
    <source>
        <strain evidence="5">86-124</strain>
    </source>
</reference>
<dbReference type="InterPro" id="IPR036770">
    <property type="entry name" value="Ankyrin_rpt-contain_sf"/>
</dbReference>
<keyword evidence="7" id="KW-1185">Reference proteome</keyword>
<keyword evidence="1" id="KW-0677">Repeat</keyword>
<evidence type="ECO:0000256" key="3">
    <source>
        <dbReference type="PROSITE-ProRule" id="PRU00023"/>
    </source>
</evidence>
<proteinExistence type="predicted"/>
<accession>A0A2W1FTI5</accession>
<dbReference type="InterPro" id="IPR002110">
    <property type="entry name" value="Ankyrin_rpt"/>
</dbReference>
<evidence type="ECO:0000313" key="5">
    <source>
        <dbReference type="EMBL" id="KAI1518471.1"/>
    </source>
</evidence>
<dbReference type="EMBL" id="NQIK02000002">
    <property type="protein sequence ID" value="KAF7574391.1"/>
    <property type="molecule type" value="Genomic_DNA"/>
</dbReference>
<feature type="repeat" description="ANK" evidence="3">
    <location>
        <begin position="192"/>
        <end position="224"/>
    </location>
</feature>
<dbReference type="EMBL" id="NRDI02000002">
    <property type="protein sequence ID" value="KAI1518471.1"/>
    <property type="molecule type" value="Genomic_DNA"/>
</dbReference>
<evidence type="ECO:0000313" key="6">
    <source>
        <dbReference type="Proteomes" id="UP000245464"/>
    </source>
</evidence>
<dbReference type="OMA" id="WAVEYGW"/>
<evidence type="ECO:0000256" key="1">
    <source>
        <dbReference type="ARBA" id="ARBA00022737"/>
    </source>
</evidence>
<organism evidence="5 7">
    <name type="scientific">Pyrenophora tritici-repentis</name>
    <dbReference type="NCBI Taxonomy" id="45151"/>
    <lineage>
        <taxon>Eukaryota</taxon>
        <taxon>Fungi</taxon>
        <taxon>Dikarya</taxon>
        <taxon>Ascomycota</taxon>
        <taxon>Pezizomycotina</taxon>
        <taxon>Dothideomycetes</taxon>
        <taxon>Pleosporomycetidae</taxon>
        <taxon>Pleosporales</taxon>
        <taxon>Pleosporineae</taxon>
        <taxon>Pleosporaceae</taxon>
        <taxon>Pyrenophora</taxon>
    </lineage>
</organism>